<dbReference type="EMBL" id="JAZAQF010000075">
    <property type="protein sequence ID" value="MFG3818458.1"/>
    <property type="molecule type" value="Genomic_DNA"/>
</dbReference>
<gene>
    <name evidence="2" type="ORF">VPK24_12475</name>
</gene>
<feature type="region of interest" description="Disordered" evidence="1">
    <location>
        <begin position="30"/>
        <end position="61"/>
    </location>
</feature>
<keyword evidence="3" id="KW-1185">Reference proteome</keyword>
<reference evidence="3" key="1">
    <citation type="journal article" date="2024" name="Algal Res.">
        <title>Biochemical, toxicological and genomic investigation of a high-biomass producing Limnothrix strain isolated from Italian shallow drinking water reservoir.</title>
        <authorList>
            <person name="Simonazzi M."/>
            <person name="Shishido T.K."/>
            <person name="Delbaje E."/>
            <person name="Wahlsten M."/>
            <person name="Fewer D.P."/>
            <person name="Sivonen K."/>
            <person name="Pezzolesi L."/>
            <person name="Pistocchi R."/>
        </authorList>
    </citation>
    <scope>NUCLEOTIDE SEQUENCE [LARGE SCALE GENOMIC DNA]</scope>
    <source>
        <strain evidence="3">LRLZ20PSL1</strain>
    </source>
</reference>
<dbReference type="RefSeq" id="WP_393013835.1">
    <property type="nucleotide sequence ID" value="NZ_JAZAQF010000075.1"/>
</dbReference>
<sequence length="227" mass="24497">MIPRLLVRRVALVPVVLAVGLGGGLGACGRSNPGVSVPDRAPGPTAELTATETASPTPTGTAGYQYQAPNRSFQIWFPAIPDSSTDPWVSAHYDGGTRFYYARGDQAGPAIDSANSSSLQHYLQHVATGVALQFGAERVQRSEWVRSSQWPALKFSFQNKRGIQYEARAIFRPAYSQLFVLVFGTTAAESSMGWPESRAFFQSFRPIDPVPAEPANSPDLPDLAPVD</sequence>
<protein>
    <submittedName>
        <fullName evidence="2">Uncharacterized protein</fullName>
    </submittedName>
</protein>
<evidence type="ECO:0000256" key="1">
    <source>
        <dbReference type="SAM" id="MobiDB-lite"/>
    </source>
</evidence>
<dbReference type="PROSITE" id="PS51257">
    <property type="entry name" value="PROKAR_LIPOPROTEIN"/>
    <property type="match status" value="1"/>
</dbReference>
<accession>A0ABW7CBD8</accession>
<comment type="caution">
    <text evidence="2">The sequence shown here is derived from an EMBL/GenBank/DDBJ whole genome shotgun (WGS) entry which is preliminary data.</text>
</comment>
<feature type="compositionally biased region" description="Polar residues" evidence="1">
    <location>
        <begin position="48"/>
        <end position="61"/>
    </location>
</feature>
<organism evidence="2 3">
    <name type="scientific">Limnothrix redekei LRLZ20PSL1</name>
    <dbReference type="NCBI Taxonomy" id="3112953"/>
    <lineage>
        <taxon>Bacteria</taxon>
        <taxon>Bacillati</taxon>
        <taxon>Cyanobacteriota</taxon>
        <taxon>Cyanophyceae</taxon>
        <taxon>Pseudanabaenales</taxon>
        <taxon>Pseudanabaenaceae</taxon>
        <taxon>Limnothrix</taxon>
    </lineage>
</organism>
<evidence type="ECO:0000313" key="2">
    <source>
        <dbReference type="EMBL" id="MFG3818458.1"/>
    </source>
</evidence>
<evidence type="ECO:0000313" key="3">
    <source>
        <dbReference type="Proteomes" id="UP001604335"/>
    </source>
</evidence>
<proteinExistence type="predicted"/>
<name>A0ABW7CBD8_9CYAN</name>
<dbReference type="Proteomes" id="UP001604335">
    <property type="component" value="Unassembled WGS sequence"/>
</dbReference>